<comment type="caution">
    <text evidence="3">The sequence shown here is derived from an EMBL/GenBank/DDBJ whole genome shotgun (WGS) entry which is preliminary data.</text>
</comment>
<dbReference type="CDD" id="cd03801">
    <property type="entry name" value="GT4_PimA-like"/>
    <property type="match status" value="1"/>
</dbReference>
<accession>A0A327YWB3</accession>
<dbReference type="AlphaFoldDB" id="A0A327YWB3"/>
<protein>
    <recommendedName>
        <fullName evidence="2">Glycosyltransferase subfamily 4-like N-terminal domain-containing protein</fullName>
    </recommendedName>
</protein>
<dbReference type="GO" id="GO:0016757">
    <property type="term" value="F:glycosyltransferase activity"/>
    <property type="evidence" value="ECO:0007669"/>
    <property type="project" value="TreeGrafter"/>
</dbReference>
<dbReference type="EMBL" id="QLMG01000001">
    <property type="protein sequence ID" value="RAK23995.1"/>
    <property type="molecule type" value="Genomic_DNA"/>
</dbReference>
<dbReference type="SUPFAM" id="SSF53756">
    <property type="entry name" value="UDP-Glycosyltransferase/glycogen phosphorylase"/>
    <property type="match status" value="1"/>
</dbReference>
<dbReference type="Proteomes" id="UP000249165">
    <property type="component" value="Unassembled WGS sequence"/>
</dbReference>
<evidence type="ECO:0000313" key="3">
    <source>
        <dbReference type="EMBL" id="RAK23995.1"/>
    </source>
</evidence>
<dbReference type="RefSeq" id="WP_111549453.1">
    <property type="nucleotide sequence ID" value="NZ_LIQE01000003.1"/>
</dbReference>
<reference evidence="3 4" key="1">
    <citation type="submission" date="2018-06" db="EMBL/GenBank/DDBJ databases">
        <title>Genomic Encyclopedia of Archaeal and Bacterial Type Strains, Phase II (KMG-II): from individual species to whole genera.</title>
        <authorList>
            <person name="Goeker M."/>
        </authorList>
    </citation>
    <scope>NUCLEOTIDE SEQUENCE [LARGE SCALE GENOMIC DNA]</scope>
    <source>
        <strain evidence="3 4">DSM 22011</strain>
    </source>
</reference>
<evidence type="ECO:0000313" key="4">
    <source>
        <dbReference type="Proteomes" id="UP000249165"/>
    </source>
</evidence>
<evidence type="ECO:0000259" key="2">
    <source>
        <dbReference type="Pfam" id="PF13439"/>
    </source>
</evidence>
<dbReference type="InterPro" id="IPR028098">
    <property type="entry name" value="Glyco_trans_4-like_N"/>
</dbReference>
<organism evidence="3 4">
    <name type="scientific">Salipiger aestuarii</name>
    <dbReference type="NCBI Taxonomy" id="568098"/>
    <lineage>
        <taxon>Bacteria</taxon>
        <taxon>Pseudomonadati</taxon>
        <taxon>Pseudomonadota</taxon>
        <taxon>Alphaproteobacteria</taxon>
        <taxon>Rhodobacterales</taxon>
        <taxon>Roseobacteraceae</taxon>
        <taxon>Salipiger</taxon>
    </lineage>
</organism>
<keyword evidence="4" id="KW-1185">Reference proteome</keyword>
<dbReference type="OrthoDB" id="9790710at2"/>
<dbReference type="Pfam" id="PF13439">
    <property type="entry name" value="Glyco_transf_4"/>
    <property type="match status" value="1"/>
</dbReference>
<keyword evidence="1" id="KW-0808">Transferase</keyword>
<dbReference type="GO" id="GO:0009103">
    <property type="term" value="P:lipopolysaccharide biosynthetic process"/>
    <property type="evidence" value="ECO:0007669"/>
    <property type="project" value="TreeGrafter"/>
</dbReference>
<dbReference type="PANTHER" id="PTHR46401">
    <property type="entry name" value="GLYCOSYLTRANSFERASE WBBK-RELATED"/>
    <property type="match status" value="1"/>
</dbReference>
<proteinExistence type="predicted"/>
<gene>
    <name evidence="3" type="ORF">ATI53_1001102</name>
</gene>
<dbReference type="Gene3D" id="3.40.50.2000">
    <property type="entry name" value="Glycogen Phosphorylase B"/>
    <property type="match status" value="2"/>
</dbReference>
<feature type="domain" description="Glycosyltransferase subfamily 4-like N-terminal" evidence="2">
    <location>
        <begin position="84"/>
        <end position="156"/>
    </location>
</feature>
<dbReference type="Pfam" id="PF13692">
    <property type="entry name" value="Glyco_trans_1_4"/>
    <property type="match status" value="1"/>
</dbReference>
<dbReference type="PANTHER" id="PTHR46401:SF2">
    <property type="entry name" value="GLYCOSYLTRANSFERASE WBBK-RELATED"/>
    <property type="match status" value="1"/>
</dbReference>
<sequence length="343" mass="36141">MTECVFAIPGDHARRTGGFIYERRLLEELQSAGRSVHHLRLADGGATPDAATRAAWRAALDPLPRDVPLILDGLVFGAMHTRDLARIKAPVVAMLHHPMGLEHGLPAALARRLMARETANLRQAAHVVVTSPHTARTYVAMGADPERLTVALPGFDGPLPQPRPEAGPNILSVGLLARRKGHDVLIDALARIADLDWTALIVGKTHDPAIAGALQAQIADTGLGPRLRLAGELSDAALAEAYSRARIFALATRHEGYGMALAEALRYGLPIVTCAAGAVPETVGGGARLAPPDDASAFAAHLRALLTDDAARAALAAASRALGRDLPGWADTARLVGRVLDRL</sequence>
<name>A0A327YWB3_9RHOB</name>
<evidence type="ECO:0000256" key="1">
    <source>
        <dbReference type="ARBA" id="ARBA00022679"/>
    </source>
</evidence>